<proteinExistence type="predicted"/>
<dbReference type="CDD" id="cd03443">
    <property type="entry name" value="PaaI_thioesterase"/>
    <property type="match status" value="1"/>
</dbReference>
<sequence>MSEALDIPDGYKSLTGVSPAEDYIGPFYYQKSDGGLTMGFRASAQNCNGIGTVHGGVLMCFADYVVTMLALSGVKENCATISFTSDFVSAARLDDWVEGRGEVVRRSGSMTFVSGQLLVSGAVVLTFQAVVRRLKKPE</sequence>
<keyword evidence="3" id="KW-1185">Reference proteome</keyword>
<dbReference type="RefSeq" id="WP_279245707.1">
    <property type="nucleotide sequence ID" value="NZ_SHNN01000002.1"/>
</dbReference>
<name>A0ABT3THF6_9GAMM</name>
<reference evidence="2" key="1">
    <citation type="submission" date="2019-02" db="EMBL/GenBank/DDBJ databases">
        <authorList>
            <person name="Li S.-H."/>
        </authorList>
    </citation>
    <scope>NUCLEOTIDE SEQUENCE</scope>
    <source>
        <strain evidence="2">IMCC14734</strain>
    </source>
</reference>
<dbReference type="InterPro" id="IPR029069">
    <property type="entry name" value="HotDog_dom_sf"/>
</dbReference>
<feature type="domain" description="Thioesterase" evidence="1">
    <location>
        <begin position="51"/>
        <end position="116"/>
    </location>
</feature>
<dbReference type="InterPro" id="IPR006683">
    <property type="entry name" value="Thioestr_dom"/>
</dbReference>
<gene>
    <name evidence="2" type="ORF">EYC98_12660</name>
</gene>
<dbReference type="SUPFAM" id="SSF54637">
    <property type="entry name" value="Thioesterase/thiol ester dehydrase-isomerase"/>
    <property type="match status" value="1"/>
</dbReference>
<evidence type="ECO:0000313" key="3">
    <source>
        <dbReference type="Proteomes" id="UP001143362"/>
    </source>
</evidence>
<dbReference type="Pfam" id="PF03061">
    <property type="entry name" value="4HBT"/>
    <property type="match status" value="1"/>
</dbReference>
<dbReference type="Gene3D" id="3.10.129.10">
    <property type="entry name" value="Hotdog Thioesterase"/>
    <property type="match status" value="1"/>
</dbReference>
<organism evidence="2 3">
    <name type="scientific">Candidatus Litorirhabdus singularis</name>
    <dbReference type="NCBI Taxonomy" id="2518993"/>
    <lineage>
        <taxon>Bacteria</taxon>
        <taxon>Pseudomonadati</taxon>
        <taxon>Pseudomonadota</taxon>
        <taxon>Gammaproteobacteria</taxon>
        <taxon>Cellvibrionales</taxon>
        <taxon>Halieaceae</taxon>
        <taxon>Candidatus Litorirhabdus</taxon>
    </lineage>
</organism>
<comment type="caution">
    <text evidence="2">The sequence shown here is derived from an EMBL/GenBank/DDBJ whole genome shotgun (WGS) entry which is preliminary data.</text>
</comment>
<evidence type="ECO:0000313" key="2">
    <source>
        <dbReference type="EMBL" id="MCX2981711.1"/>
    </source>
</evidence>
<accession>A0ABT3THF6</accession>
<dbReference type="Proteomes" id="UP001143362">
    <property type="component" value="Unassembled WGS sequence"/>
</dbReference>
<evidence type="ECO:0000259" key="1">
    <source>
        <dbReference type="Pfam" id="PF03061"/>
    </source>
</evidence>
<dbReference type="EMBL" id="SHNN01000002">
    <property type="protein sequence ID" value="MCX2981711.1"/>
    <property type="molecule type" value="Genomic_DNA"/>
</dbReference>
<protein>
    <submittedName>
        <fullName evidence="2">PaaI family thioesterase</fullName>
    </submittedName>
</protein>